<dbReference type="SUPFAM" id="SSF53300">
    <property type="entry name" value="vWA-like"/>
    <property type="match status" value="1"/>
</dbReference>
<keyword evidence="4" id="KW-1185">Reference proteome</keyword>
<dbReference type="Gene3D" id="3.40.50.410">
    <property type="entry name" value="von Willebrand factor, type A domain"/>
    <property type="match status" value="1"/>
</dbReference>
<evidence type="ECO:0008006" key="5">
    <source>
        <dbReference type="Google" id="ProtNLM"/>
    </source>
</evidence>
<gene>
    <name evidence="3" type="ORF">O0S08_09295</name>
</gene>
<name>A0ABY7HAP4_9BACT</name>
<dbReference type="InterPro" id="IPR036465">
    <property type="entry name" value="vWFA_dom_sf"/>
</dbReference>
<dbReference type="Proteomes" id="UP001164459">
    <property type="component" value="Chromosome"/>
</dbReference>
<accession>A0ABY7HAP4</accession>
<evidence type="ECO:0000256" key="2">
    <source>
        <dbReference type="SAM" id="SignalP"/>
    </source>
</evidence>
<feature type="chain" id="PRO_5046801276" description="VWFA domain-containing protein" evidence="2">
    <location>
        <begin position="19"/>
        <end position="370"/>
    </location>
</feature>
<protein>
    <recommendedName>
        <fullName evidence="5">VWFA domain-containing protein</fullName>
    </recommendedName>
</protein>
<evidence type="ECO:0000313" key="4">
    <source>
        <dbReference type="Proteomes" id="UP001164459"/>
    </source>
</evidence>
<reference evidence="3" key="1">
    <citation type="submission" date="2022-11" db="EMBL/GenBank/DDBJ databases">
        <title>Minimal conservation of predation-associated metabolite biosynthetic gene clusters underscores biosynthetic potential of Myxococcota including descriptions for ten novel species: Archangium lansinium sp. nov., Myxococcus landrumus sp. nov., Nannocystis bai.</title>
        <authorList>
            <person name="Ahearne A."/>
            <person name="Stevens C."/>
            <person name="Dowd S."/>
        </authorList>
    </citation>
    <scope>NUCLEOTIDE SEQUENCE</scope>
    <source>
        <strain evidence="3">Fl3</strain>
    </source>
</reference>
<feature type="compositionally biased region" description="Low complexity" evidence="1">
    <location>
        <begin position="40"/>
        <end position="72"/>
    </location>
</feature>
<evidence type="ECO:0000256" key="1">
    <source>
        <dbReference type="SAM" id="MobiDB-lite"/>
    </source>
</evidence>
<dbReference type="EMBL" id="CP114040">
    <property type="protein sequence ID" value="WAS96342.1"/>
    <property type="molecule type" value="Genomic_DNA"/>
</dbReference>
<keyword evidence="2" id="KW-0732">Signal</keyword>
<feature type="region of interest" description="Disordered" evidence="1">
    <location>
        <begin position="22"/>
        <end position="99"/>
    </location>
</feature>
<evidence type="ECO:0000313" key="3">
    <source>
        <dbReference type="EMBL" id="WAS96342.1"/>
    </source>
</evidence>
<proteinExistence type="predicted"/>
<sequence>MRALALSLITLGVPCLSACSDDGGGGSTNPTAGLTPGGISNLTLTSDGTSTGATDGTSTSPTTTGGTDANTSEPATSNADSGPAPKFDIGLTPDGGLPQPDTGCKKVDLLFVIDNSGSMADEQINLVNSFPDFVSEMQTQLINTDSYHVGVISSDSNIYNGPGCQMHGGLISQTGGASSSNAVCGPYASGKNWMSETDDLGTKFACAGQVGTGGDGNEQPMYAMLQAVQKQNNAPGACNDGFIRDDALLVVVLITDEEDDHEVAACQMVPQSGSPGEPGNWYTGLKAAKGDVETNIVVLSLIGPVNPMCPALDKCNGGITGAELSPRIVQFTEMFTNGFIGQICSPSYKQFFSQAIGLIDEACENFMPPG</sequence>
<dbReference type="RefSeq" id="WP_269038682.1">
    <property type="nucleotide sequence ID" value="NZ_CP114040.1"/>
</dbReference>
<organism evidence="3 4">
    <name type="scientific">Nannocystis punicea</name>
    <dbReference type="NCBI Taxonomy" id="2995304"/>
    <lineage>
        <taxon>Bacteria</taxon>
        <taxon>Pseudomonadati</taxon>
        <taxon>Myxococcota</taxon>
        <taxon>Polyangia</taxon>
        <taxon>Nannocystales</taxon>
        <taxon>Nannocystaceae</taxon>
        <taxon>Nannocystis</taxon>
    </lineage>
</organism>
<feature type="signal peptide" evidence="2">
    <location>
        <begin position="1"/>
        <end position="18"/>
    </location>
</feature>